<dbReference type="Proteomes" id="UP000076738">
    <property type="component" value="Unassembled WGS sequence"/>
</dbReference>
<keyword evidence="2" id="KW-1133">Transmembrane helix</keyword>
<dbReference type="Pfam" id="PF17784">
    <property type="entry name" value="Sulfotransfer_4"/>
    <property type="match status" value="1"/>
</dbReference>
<reference evidence="3 4" key="1">
    <citation type="journal article" date="2016" name="Mol. Biol. Evol.">
        <title>Comparative Genomics of Early-Diverging Mushroom-Forming Fungi Provides Insights into the Origins of Lignocellulose Decay Capabilities.</title>
        <authorList>
            <person name="Nagy L.G."/>
            <person name="Riley R."/>
            <person name="Tritt A."/>
            <person name="Adam C."/>
            <person name="Daum C."/>
            <person name="Floudas D."/>
            <person name="Sun H."/>
            <person name="Yadav J.S."/>
            <person name="Pangilinan J."/>
            <person name="Larsson K.H."/>
            <person name="Matsuura K."/>
            <person name="Barry K."/>
            <person name="Labutti K."/>
            <person name="Kuo R."/>
            <person name="Ohm R.A."/>
            <person name="Bhattacharya S.S."/>
            <person name="Shirouzu T."/>
            <person name="Yoshinaga Y."/>
            <person name="Martin F.M."/>
            <person name="Grigoriev I.V."/>
            <person name="Hibbett D.S."/>
        </authorList>
    </citation>
    <scope>NUCLEOTIDE SEQUENCE [LARGE SCALE GENOMIC DNA]</scope>
    <source>
        <strain evidence="3 4">TUFC12733</strain>
    </source>
</reference>
<dbReference type="AlphaFoldDB" id="A0A167NI72"/>
<accession>A0A167NI72</accession>
<sequence length="261" mass="29570">MSNTSIHTTASTQPQIRVTGAGLGRTGTSSLKEALEILGFGPCHHMAELPGRMGRCWAFVDAYHGKPTDWRVLMAGWGSTVDHPTADFVPELIVAFPEAKVILTERDNASVWWKSYTDTVWRLNPLWNGVLMWSVPPAFAMWSVGRNVDSFKKRTYGFVGPEAYGMHKARMKAIVPKEKLLVFNVKEGWEPLCTFLGADVPKIPFPRNNETKDMQKRFFIMRTVGITAWLVEVGLLALIIRKAMNGGWFKYLDMRKLLFEF</sequence>
<dbReference type="SUPFAM" id="SSF52540">
    <property type="entry name" value="P-loop containing nucleoside triphosphate hydrolases"/>
    <property type="match status" value="1"/>
</dbReference>
<dbReference type="STRING" id="1330018.A0A167NI72"/>
<evidence type="ECO:0008006" key="5">
    <source>
        <dbReference type="Google" id="ProtNLM"/>
    </source>
</evidence>
<keyword evidence="2" id="KW-0812">Transmembrane</keyword>
<dbReference type="OrthoDB" id="3351858at2759"/>
<evidence type="ECO:0000313" key="3">
    <source>
        <dbReference type="EMBL" id="KZO97741.1"/>
    </source>
</evidence>
<dbReference type="PANTHER" id="PTHR36978">
    <property type="entry name" value="P-LOOP CONTAINING NUCLEOTIDE TRIPHOSPHATE HYDROLASE"/>
    <property type="match status" value="1"/>
</dbReference>
<proteinExistence type="predicted"/>
<name>A0A167NI72_CALVF</name>
<feature type="compositionally biased region" description="Polar residues" evidence="1">
    <location>
        <begin position="1"/>
        <end position="16"/>
    </location>
</feature>
<evidence type="ECO:0000256" key="1">
    <source>
        <dbReference type="SAM" id="MobiDB-lite"/>
    </source>
</evidence>
<organism evidence="3 4">
    <name type="scientific">Calocera viscosa (strain TUFC12733)</name>
    <dbReference type="NCBI Taxonomy" id="1330018"/>
    <lineage>
        <taxon>Eukaryota</taxon>
        <taxon>Fungi</taxon>
        <taxon>Dikarya</taxon>
        <taxon>Basidiomycota</taxon>
        <taxon>Agaricomycotina</taxon>
        <taxon>Dacrymycetes</taxon>
        <taxon>Dacrymycetales</taxon>
        <taxon>Dacrymycetaceae</taxon>
        <taxon>Calocera</taxon>
    </lineage>
</organism>
<feature type="region of interest" description="Disordered" evidence="1">
    <location>
        <begin position="1"/>
        <end position="23"/>
    </location>
</feature>
<evidence type="ECO:0000313" key="4">
    <source>
        <dbReference type="Proteomes" id="UP000076738"/>
    </source>
</evidence>
<protein>
    <recommendedName>
        <fullName evidence="5">NAD dependent epimerase/dehydratase</fullName>
    </recommendedName>
</protein>
<evidence type="ECO:0000256" key="2">
    <source>
        <dbReference type="SAM" id="Phobius"/>
    </source>
</evidence>
<keyword evidence="4" id="KW-1185">Reference proteome</keyword>
<dbReference type="EMBL" id="KV417278">
    <property type="protein sequence ID" value="KZO97741.1"/>
    <property type="molecule type" value="Genomic_DNA"/>
</dbReference>
<dbReference type="PANTHER" id="PTHR36978:SF4">
    <property type="entry name" value="P-LOOP CONTAINING NUCLEOSIDE TRIPHOSPHATE HYDROLASE PROTEIN"/>
    <property type="match status" value="1"/>
</dbReference>
<dbReference type="InterPro" id="IPR027417">
    <property type="entry name" value="P-loop_NTPase"/>
</dbReference>
<dbReference type="InterPro" id="IPR040632">
    <property type="entry name" value="Sulfotransfer_4"/>
</dbReference>
<gene>
    <name evidence="3" type="ORF">CALVIDRAFT_597227</name>
</gene>
<feature type="transmembrane region" description="Helical" evidence="2">
    <location>
        <begin position="219"/>
        <end position="240"/>
    </location>
</feature>
<keyword evidence="2" id="KW-0472">Membrane</keyword>
<dbReference type="Gene3D" id="3.40.50.300">
    <property type="entry name" value="P-loop containing nucleotide triphosphate hydrolases"/>
    <property type="match status" value="1"/>
</dbReference>